<dbReference type="InterPro" id="IPR013783">
    <property type="entry name" value="Ig-like_fold"/>
</dbReference>
<dbReference type="InterPro" id="IPR057078">
    <property type="entry name" value="HYR-4C"/>
</dbReference>
<evidence type="ECO:0000313" key="3">
    <source>
        <dbReference type="EMBL" id="UUV22352.1"/>
    </source>
</evidence>
<dbReference type="Proteomes" id="UP001317001">
    <property type="component" value="Chromosome"/>
</dbReference>
<feature type="domain" description="HYR-like" evidence="2">
    <location>
        <begin position="1771"/>
        <end position="1842"/>
    </location>
</feature>
<feature type="domain" description="HYR-like" evidence="2">
    <location>
        <begin position="2004"/>
        <end position="2053"/>
    </location>
</feature>
<reference evidence="3 4" key="1">
    <citation type="submission" date="2022-08" db="EMBL/GenBank/DDBJ databases">
        <title>Myroides zhujiangensis sp. nov., a novel bacterium isolated from sediment in the Pearl River Estuary.</title>
        <authorList>
            <person name="Cui L."/>
        </authorList>
    </citation>
    <scope>NUCLEOTIDE SEQUENCE [LARGE SCALE GENOMIC DNA]</scope>
    <source>
        <strain evidence="3 4">SCSIO 72103</strain>
    </source>
</reference>
<dbReference type="EMBL" id="CP102382">
    <property type="protein sequence ID" value="UUV22352.1"/>
    <property type="molecule type" value="Genomic_DNA"/>
</dbReference>
<protein>
    <recommendedName>
        <fullName evidence="2">HYR-like domain-containing protein</fullName>
    </recommendedName>
</protein>
<organism evidence="3 4">
    <name type="scientific">Paenimyroides aestuarii</name>
    <dbReference type="NCBI Taxonomy" id="2968490"/>
    <lineage>
        <taxon>Bacteria</taxon>
        <taxon>Pseudomonadati</taxon>
        <taxon>Bacteroidota</taxon>
        <taxon>Flavobacteriia</taxon>
        <taxon>Flavobacteriales</taxon>
        <taxon>Flavobacteriaceae</taxon>
        <taxon>Paenimyroides</taxon>
    </lineage>
</organism>
<feature type="chain" id="PRO_5046604349" description="HYR-like domain-containing protein" evidence="1">
    <location>
        <begin position="26"/>
        <end position="2111"/>
    </location>
</feature>
<evidence type="ECO:0000259" key="2">
    <source>
        <dbReference type="Pfam" id="PF23237"/>
    </source>
</evidence>
<feature type="domain" description="HYR-like" evidence="2">
    <location>
        <begin position="1847"/>
        <end position="1920"/>
    </location>
</feature>
<keyword evidence="4" id="KW-1185">Reference proteome</keyword>
<accession>A0ABY5NV87</accession>
<keyword evidence="1" id="KW-0732">Signal</keyword>
<name>A0ABY5NV87_9FLAO</name>
<evidence type="ECO:0000313" key="4">
    <source>
        <dbReference type="Proteomes" id="UP001317001"/>
    </source>
</evidence>
<feature type="domain" description="HYR-like" evidence="2">
    <location>
        <begin position="1926"/>
        <end position="1998"/>
    </location>
</feature>
<dbReference type="Pfam" id="PF23237">
    <property type="entry name" value="HYR_4C"/>
    <property type="match status" value="4"/>
</dbReference>
<feature type="signal peptide" evidence="1">
    <location>
        <begin position="1"/>
        <end position="25"/>
    </location>
</feature>
<gene>
    <name evidence="3" type="ORF">NPX36_04755</name>
</gene>
<evidence type="ECO:0000256" key="1">
    <source>
        <dbReference type="SAM" id="SignalP"/>
    </source>
</evidence>
<sequence length="2111" mass="226626">MKNVYLTKWLFALCFTAFISTIGIAQCNINSFTATPVNGICTQDGQVQIAIPGAATCSGGNAVSATIRVAGGTTDLDFQVLSTTGTATFSNLAPGSYDIRLIQNGVTVGPQTVTVGSSYVPFTVSFDEILGETCRATDQFYGPDGSVTASVNRPTTGTYTYEIQSLGLTSGPITAQTYTFDNLPSGNYVLTITENVAGCSAGIGSGFTIDPYTGTTLPSGPYTGPAGFMLVQNADCSGWYIRVVTVDGRFLGDNENRSRILGPNGSLTISYGGNTYNAISGQLPEFNNNSVVYFENIPPNTTVVFEANDGCNTRTQSYTTPAINTDFLYLDQRSTYSSEVCGTVNYIVVNERNTGGVGWAYQSSYPVTYNIYHEQPLGSGNWVQINPNQNFNTHNSDAGREFPNTTSFPLPYNFINGESYRLEQVNSCRTITRDFIFNEPAAINPLDQATLVPRISILEGTAGFGINRGSSYVGFDNIFNELSFTINRVDGMTSYTYPNTDPYNYGDERDGVTINFPYTLTHNYNLGFVRPSFINLPLGEYEVTITDVSCNYSVVRTINLTDPILYDPVFEAEPVSCGSFNVNYDLGRNRTGDFGFLANTRLRNAATNTIVAQSGTSSAERESGTFTNISPGTYRVEYYIRSASIYQNHDLAGIPNNTFNNGSTPYLLISEDLVIDPLPALTFSTTNLFCDPSNSNTGIIAIQTSGTPIGSITYSLWNSTANPDTDAPLQTYNTTDLTETAHAFQNLAAGTYVVRVFTDCGFTEQTVNLANGNTVFPSPSSNPATVCVSDNQTTLSISLPSSTFDIEWYEGATLIGTGNLVTVSPTVTTTYTVNYELSGSLGCTNPFQASEDVTVTVTPDITLDALQTTTCAADGLSYTVSATVSGTAPFTATGTGAPGTWVDNGNGTYTWTSDAITAGTDYNISIADSGVCDALVVAGASPVCCVFEVTCPTFAAQNAQCYADVPTQTSYTEAEFEALGNADGVIGDIPCGVIEITATNSADTGTCPQTVTRTYTVTEYEDTNNNGVRDAGEDTVLNTVDCTQTYNVQDTTAPTFDVAPPTTPLTVSCASEIPNDLVVTASDNCDTDVEVFIRDIETARNCPGNYVIERTYIAVDACGNTTESAPRTITVEDNQGPTFNETLPQDLTLSCEDSIPAAVTLTGTESCVFTTDAGFLSNPLAKFINLGDAMAGYNTNTGSPYGVVFQNLPVLNYIDTPSALDQTYFAGVTFSLETYVLDPSLPSSVITTAGNGIRFYNAGYRITLSSPQLASTEGNVQMVAGEKVNFKSNDPNANLFFDSTYSTDYPHPDFYVKPTTTGYEIENRGATNLNSIYQIFSGTDITEFEIESEGVTNGSTFFLYLFNPLVEADFEENRIDGTCPEDYTLERIWTLTDACGNSDSVSQTITIQDTTAPTFDVVPPTTPLTVSCASEIPNDLVVTASDNCDTDVEVFIRDIETARNCPGNYVIERTYIAVDACGNTTESAPRTITVEDNQGPTFNETLPQDLTLSCEDSIPAAVTLTGTESCVFTTDAGFLSNPLAKFINLGDAMAGYNTNTGSPYGVVFQDLPVLDYIDNPSDLDQTYFAGVTFSLETYVLDPSLPSSVITTPNKGIRFVNSGYRINLSSPQLASTEGNVQMVVGEKVNFKSNDPNANLFFDSTYSTDYPHPDFYVKPTTTGYEIENKGTTNLNSIYQIFSGTDITEFEIESEGVTNGSTFFLYLFNPLVEADFEENRIDGTCPEDYTLERIWTLTDSCGNTQSYTQNIFVTVEDFTLPSNESSTVACISEAVAPALPEVTDSCGNVLTPSAPVISAAPSCEGDISYTYTYTDCQGNSHDWVYTYTIERADFTMPANGMSAVACPADAVAPVLPVVRDNCGNVLTPSAAVVTELPTPICEGIISYTYTYTDCEGNSHDWVHTYIVERKDFSVPANGSSTVACISAAVAPTSLPTVTDNCGNVLTPVSSFIGGTYDGCSGTRTYNYQYQDCEGYSHIWTYEYTISAPVVTLPANGSSTVSCASEAQVVPVAPMVTDNCGRFLIGFLTNVSATPSCAGTQGIYLYLCRLYRNAIHLGIHLYHFGTNGNFTSQRSSTVACVADAVAPTAPTVVDNCGRA</sequence>
<dbReference type="Gene3D" id="2.60.40.10">
    <property type="entry name" value="Immunoglobulins"/>
    <property type="match status" value="2"/>
</dbReference>
<proteinExistence type="predicted"/>
<dbReference type="RefSeq" id="WP_257500269.1">
    <property type="nucleotide sequence ID" value="NZ_CP102382.1"/>
</dbReference>